<dbReference type="PROSITE" id="PS50012">
    <property type="entry name" value="RCC1_3"/>
    <property type="match status" value="7"/>
</dbReference>
<name>A0ABY9BP69_VITVI</name>
<evidence type="ECO:0000256" key="1">
    <source>
        <dbReference type="ARBA" id="ARBA00022737"/>
    </source>
</evidence>
<proteinExistence type="predicted"/>
<evidence type="ECO:0000313" key="4">
    <source>
        <dbReference type="EMBL" id="WJZ84738.1"/>
    </source>
</evidence>
<feature type="repeat" description="RCC1" evidence="2">
    <location>
        <begin position="109"/>
        <end position="158"/>
    </location>
</feature>
<protein>
    <recommendedName>
        <fullName evidence="3">RCC1-like domain-containing protein</fullName>
    </recommendedName>
</protein>
<feature type="repeat" description="RCC1" evidence="2">
    <location>
        <begin position="373"/>
        <end position="431"/>
    </location>
</feature>
<dbReference type="InterPro" id="IPR051210">
    <property type="entry name" value="Ub_ligase/GEF_domain"/>
</dbReference>
<dbReference type="InterPro" id="IPR009091">
    <property type="entry name" value="RCC1/BLIP-II"/>
</dbReference>
<feature type="repeat" description="RCC1" evidence="2">
    <location>
        <begin position="269"/>
        <end position="320"/>
    </location>
</feature>
<keyword evidence="1" id="KW-0677">Repeat</keyword>
<dbReference type="InterPro" id="IPR058923">
    <property type="entry name" value="RCC1-like_dom"/>
</dbReference>
<dbReference type="Gene3D" id="2.130.10.30">
    <property type="entry name" value="Regulator of chromosome condensation 1/beta-lactamase-inhibitor protein II"/>
    <property type="match status" value="2"/>
</dbReference>
<feature type="repeat" description="RCC1" evidence="2">
    <location>
        <begin position="321"/>
        <end position="372"/>
    </location>
</feature>
<keyword evidence="5" id="KW-1185">Reference proteome</keyword>
<dbReference type="PANTHER" id="PTHR22870">
    <property type="entry name" value="REGULATOR OF CHROMOSOME CONDENSATION"/>
    <property type="match status" value="1"/>
</dbReference>
<dbReference type="Pfam" id="PF25390">
    <property type="entry name" value="WD40_RLD"/>
    <property type="match status" value="1"/>
</dbReference>
<dbReference type="EMBL" id="CP126650">
    <property type="protein sequence ID" value="WJZ84738.1"/>
    <property type="molecule type" value="Genomic_DNA"/>
</dbReference>
<feature type="repeat" description="RCC1" evidence="2">
    <location>
        <begin position="211"/>
        <end position="268"/>
    </location>
</feature>
<gene>
    <name evidence="4" type="ORF">VitviT2T_004331</name>
</gene>
<dbReference type="PANTHER" id="PTHR22870:SF408">
    <property type="entry name" value="OS09G0560450 PROTEIN"/>
    <property type="match status" value="1"/>
</dbReference>
<feature type="domain" description="RCC1-like" evidence="3">
    <location>
        <begin position="36"/>
        <end position="427"/>
    </location>
</feature>
<dbReference type="PROSITE" id="PS00626">
    <property type="entry name" value="RCC1_2"/>
    <property type="match status" value="1"/>
</dbReference>
<dbReference type="SUPFAM" id="SSF50985">
    <property type="entry name" value="RCC1/BLIP-II"/>
    <property type="match status" value="1"/>
</dbReference>
<reference evidence="4 5" key="1">
    <citation type="journal article" date="2023" name="Hortic Res">
        <title>The complete reference genome for grapevine (Vitis vinifera L.) genetics and breeding.</title>
        <authorList>
            <person name="Shi X."/>
            <person name="Cao S."/>
            <person name="Wang X."/>
            <person name="Huang S."/>
            <person name="Wang Y."/>
            <person name="Liu Z."/>
            <person name="Liu W."/>
            <person name="Leng X."/>
            <person name="Peng Y."/>
            <person name="Wang N."/>
            <person name="Wang Y."/>
            <person name="Ma Z."/>
            <person name="Xu X."/>
            <person name="Zhang F."/>
            <person name="Xue H."/>
            <person name="Zhong H."/>
            <person name="Wang Y."/>
            <person name="Zhang K."/>
            <person name="Velt A."/>
            <person name="Avia K."/>
            <person name="Holtgrawe D."/>
            <person name="Grimplet J."/>
            <person name="Matus J.T."/>
            <person name="Ware D."/>
            <person name="Wu X."/>
            <person name="Wang H."/>
            <person name="Liu C."/>
            <person name="Fang Y."/>
            <person name="Rustenholz C."/>
            <person name="Cheng Z."/>
            <person name="Xiao H."/>
            <person name="Zhou Y."/>
        </authorList>
    </citation>
    <scope>NUCLEOTIDE SEQUENCE [LARGE SCALE GENOMIC DNA]</scope>
    <source>
        <strain evidence="5">cv. Pinot noir / PN40024</strain>
        <tissue evidence="4">Leaf</tissue>
    </source>
</reference>
<dbReference type="Proteomes" id="UP001227230">
    <property type="component" value="Chromosome 3"/>
</dbReference>
<sequence length="434" mass="45842">MALLGHRCASFMRRMSTSVSAPLLWKAENDAVTTVQLLSWGRGASGQLGGGIEEMRLYPSPVATLHLPPSFNLCPIPGRLCLPSVENASGLTEVGISCGLFHSSLVVDGKLWIWGKGDGGRLGFGQEYPAFLPTLNPNLDSIRSTALGGVHSVALSSLGQVFTWGYGGFGALGHSVYHRELLPRMVEGSWNAKIRHIATAGTHTAAITESGELYTWGRDQGDGRLGLGPNCGPNEGGGLSIPSKVKALPVPVAAVSCGGFFTMVLTQEGQLWNWGANSNYELGRGDKVGGWKPQPIPSLQDVRIIQIASGGYHSLALTDDGKVLSWGYGQHGQLGHSSIENQKIPTVIEALADEHVIYIACGGSSSAAITDNGKLYMWGNAKDSQLGVPGLPETQPLPVEVKFLMEDDRLGPHNVLSVAVGASHAMCLVSRSGC</sequence>
<organism evidence="4 5">
    <name type="scientific">Vitis vinifera</name>
    <name type="common">Grape</name>
    <dbReference type="NCBI Taxonomy" id="29760"/>
    <lineage>
        <taxon>Eukaryota</taxon>
        <taxon>Viridiplantae</taxon>
        <taxon>Streptophyta</taxon>
        <taxon>Embryophyta</taxon>
        <taxon>Tracheophyta</taxon>
        <taxon>Spermatophyta</taxon>
        <taxon>Magnoliopsida</taxon>
        <taxon>eudicotyledons</taxon>
        <taxon>Gunneridae</taxon>
        <taxon>Pentapetalae</taxon>
        <taxon>rosids</taxon>
        <taxon>Vitales</taxon>
        <taxon>Vitaceae</taxon>
        <taxon>Viteae</taxon>
        <taxon>Vitis</taxon>
    </lineage>
</organism>
<feature type="repeat" description="RCC1" evidence="2">
    <location>
        <begin position="159"/>
        <end position="210"/>
    </location>
</feature>
<feature type="repeat" description="RCC1" evidence="2">
    <location>
        <begin position="35"/>
        <end position="109"/>
    </location>
</feature>
<dbReference type="InterPro" id="IPR000408">
    <property type="entry name" value="Reg_chr_condens"/>
</dbReference>
<evidence type="ECO:0000313" key="5">
    <source>
        <dbReference type="Proteomes" id="UP001227230"/>
    </source>
</evidence>
<evidence type="ECO:0000259" key="3">
    <source>
        <dbReference type="Pfam" id="PF25390"/>
    </source>
</evidence>
<dbReference type="PRINTS" id="PR00633">
    <property type="entry name" value="RCCNDNSATION"/>
</dbReference>
<evidence type="ECO:0000256" key="2">
    <source>
        <dbReference type="PROSITE-ProRule" id="PRU00235"/>
    </source>
</evidence>
<accession>A0ABY9BP69</accession>